<comment type="caution">
    <text evidence="1">The sequence shown here is derived from an EMBL/GenBank/DDBJ whole genome shotgun (WGS) entry which is preliminary data.</text>
</comment>
<gene>
    <name evidence="1" type="ORF">CASFOL_029402</name>
</gene>
<organism evidence="1 2">
    <name type="scientific">Castilleja foliolosa</name>
    <dbReference type="NCBI Taxonomy" id="1961234"/>
    <lineage>
        <taxon>Eukaryota</taxon>
        <taxon>Viridiplantae</taxon>
        <taxon>Streptophyta</taxon>
        <taxon>Embryophyta</taxon>
        <taxon>Tracheophyta</taxon>
        <taxon>Spermatophyta</taxon>
        <taxon>Magnoliopsida</taxon>
        <taxon>eudicotyledons</taxon>
        <taxon>Gunneridae</taxon>
        <taxon>Pentapetalae</taxon>
        <taxon>asterids</taxon>
        <taxon>lamiids</taxon>
        <taxon>Lamiales</taxon>
        <taxon>Orobanchaceae</taxon>
        <taxon>Pedicularideae</taxon>
        <taxon>Castillejinae</taxon>
        <taxon>Castilleja</taxon>
    </lineage>
</organism>
<protein>
    <submittedName>
        <fullName evidence="1">Uncharacterized protein</fullName>
    </submittedName>
</protein>
<dbReference type="Proteomes" id="UP001632038">
    <property type="component" value="Unassembled WGS sequence"/>
</dbReference>
<keyword evidence="2" id="KW-1185">Reference proteome</keyword>
<proteinExistence type="predicted"/>
<dbReference type="EMBL" id="JAVIJP010000045">
    <property type="protein sequence ID" value="KAL3626751.1"/>
    <property type="molecule type" value="Genomic_DNA"/>
</dbReference>
<reference evidence="2" key="1">
    <citation type="journal article" date="2024" name="IScience">
        <title>Strigolactones Initiate the Formation of Haustorium-like Structures in Castilleja.</title>
        <authorList>
            <person name="Buerger M."/>
            <person name="Peterson D."/>
            <person name="Chory J."/>
        </authorList>
    </citation>
    <scope>NUCLEOTIDE SEQUENCE [LARGE SCALE GENOMIC DNA]</scope>
</reference>
<dbReference type="AlphaFoldDB" id="A0ABD3CAC8"/>
<sequence>MIIFCFAPQDKQRISEDLKLFFQPLWEKFLQFEEDIIRW</sequence>
<evidence type="ECO:0000313" key="1">
    <source>
        <dbReference type="EMBL" id="KAL3626751.1"/>
    </source>
</evidence>
<accession>A0ABD3CAC8</accession>
<name>A0ABD3CAC8_9LAMI</name>
<evidence type="ECO:0000313" key="2">
    <source>
        <dbReference type="Proteomes" id="UP001632038"/>
    </source>
</evidence>